<dbReference type="PANTHER" id="PTHR46627:SF1">
    <property type="entry name" value="AMINOPEPTIDASE O"/>
    <property type="match status" value="1"/>
</dbReference>
<dbReference type="PANTHER" id="PTHR46627">
    <property type="entry name" value="AMINOPEPTIDASE O"/>
    <property type="match status" value="1"/>
</dbReference>
<dbReference type="GeneID" id="102809694"/>
<name>A0ABM0MQJ7_SACKO</name>
<accession>A0ABM0MQJ7</accession>
<proteinExistence type="predicted"/>
<sequence length="354" mass="40090">METDIPILSNSDQIKVHHYILDLIPDFNQRVFQATILFFLEPAVFNDNTDHSSSTKTISQKYVERDADYCHSDGCRIQDFLQRRHGCSEIGHEGNSNVVGDQESVNMCGQISAASVSSKLINCEEKFQDNKEHFELVLDCHHLDVEDVEEVFLPSWIINGNSGNADENVDYGKLPTSIEKLLRVTSGDFEGRNSTYLQCIKLTGQRVKFVSQEWCIRIWKDGVHNARDFPRLIRVKYRTTTRGSSVTWSHDQDGNLCVFSQGSSENNRSLCPSQETAGSLSTWQAFVHVQTQYTVLMSGDHDPLVSMDTNGLQCFYYVLEVPFSLCNIGVSNRAMEVYTHIHRDAIGYAPPCNL</sequence>
<keyword evidence="1" id="KW-1185">Reference proteome</keyword>
<reference evidence="2" key="1">
    <citation type="submission" date="2025-08" db="UniProtKB">
        <authorList>
            <consortium name="RefSeq"/>
        </authorList>
    </citation>
    <scope>IDENTIFICATION</scope>
    <source>
        <tissue evidence="2">Testes</tissue>
    </source>
</reference>
<organism evidence="1 2">
    <name type="scientific">Saccoglossus kowalevskii</name>
    <name type="common">Acorn worm</name>
    <dbReference type="NCBI Taxonomy" id="10224"/>
    <lineage>
        <taxon>Eukaryota</taxon>
        <taxon>Metazoa</taxon>
        <taxon>Hemichordata</taxon>
        <taxon>Enteropneusta</taxon>
        <taxon>Harrimaniidae</taxon>
        <taxon>Saccoglossus</taxon>
    </lineage>
</organism>
<protein>
    <submittedName>
        <fullName evidence="2">Aminopeptidase O-like</fullName>
    </submittedName>
</protein>
<evidence type="ECO:0000313" key="2">
    <source>
        <dbReference type="RefSeq" id="XP_006822288.1"/>
    </source>
</evidence>
<dbReference type="SUPFAM" id="SSF63737">
    <property type="entry name" value="Leukotriene A4 hydrolase N-terminal domain"/>
    <property type="match status" value="1"/>
</dbReference>
<dbReference type="InterPro" id="IPR033577">
    <property type="entry name" value="AOPep"/>
</dbReference>
<gene>
    <name evidence="2" type="primary">LOC102809694</name>
</gene>
<evidence type="ECO:0000313" key="1">
    <source>
        <dbReference type="Proteomes" id="UP000694865"/>
    </source>
</evidence>
<dbReference type="RefSeq" id="XP_006822288.1">
    <property type="nucleotide sequence ID" value="XM_006822225.1"/>
</dbReference>
<dbReference type="Proteomes" id="UP000694865">
    <property type="component" value="Unplaced"/>
</dbReference>
<dbReference type="Gene3D" id="2.60.40.1730">
    <property type="entry name" value="tricorn interacting facor f3 domain"/>
    <property type="match status" value="1"/>
</dbReference>
<dbReference type="InterPro" id="IPR042097">
    <property type="entry name" value="Aminopeptidase_N-like_N_sf"/>
</dbReference>